<dbReference type="EMBL" id="JAEPRC010000248">
    <property type="protein sequence ID" value="KAG2202828.1"/>
    <property type="molecule type" value="Genomic_DNA"/>
</dbReference>
<evidence type="ECO:0000313" key="3">
    <source>
        <dbReference type="Proteomes" id="UP000650833"/>
    </source>
</evidence>
<feature type="region of interest" description="Disordered" evidence="1">
    <location>
        <begin position="290"/>
        <end position="325"/>
    </location>
</feature>
<comment type="caution">
    <text evidence="2">The sequence shown here is derived from an EMBL/GenBank/DDBJ whole genome shotgun (WGS) entry which is preliminary data.</text>
</comment>
<feature type="compositionally biased region" description="Basic residues" evidence="1">
    <location>
        <begin position="39"/>
        <end position="49"/>
    </location>
</feature>
<evidence type="ECO:0000256" key="1">
    <source>
        <dbReference type="SAM" id="MobiDB-lite"/>
    </source>
</evidence>
<feature type="compositionally biased region" description="Low complexity" evidence="1">
    <location>
        <begin position="209"/>
        <end position="220"/>
    </location>
</feature>
<sequence>MNATILKQQKLNSLRKKDTMWIYKNPQGLLILEDELNERRKKRSARHRSSPPLPHSRPETTQQQQQQQHRDSHEKAVLTPPAMKLESPKDVLIPIAKKAEIEKKPNNIFIEKPLKKSISDKRTTPAIEKTDKQIQPAIINRNLIEERSKLFASSSSSSSSSISKEISKSTTTAKSTLNLKQTAPQITNRSAPATQDNNFLINAKHKLSSVKQQQKVESSSNNTSEPDSLVPPPRRRGLVSSFVSAFETSSPDILSPFKKGDAPTTRTNISKPVTLAQIKPTTSQSYNHALPSRLLSNSPPPPIKPRRHSVMPSPTTTVSSPALSTPTPSTFTGVASADSYFPIAAVSPQVIETRDLKLIEPETKISPSQTKIVPLSNEINVYLPQLSPEISFHENADILEDVSGNEEEEEEEEEDDDDDEPSDKEVASILVRPEIKKRVSFSEQLLTYIPEQQSLSDDDITNNTSEPIKSPMLDFSRSLNYELSDVKTKLIAERKVNTTPSRDRFVPAIVKKTEPEVIVPKRPSVANVNSPQKLSNKLLDMFQQKLSKSPIEQQVQVQPSKSQQQSRELVHLTKSRPRKPPSLKKPTYPAATAQPNWRIRATNRKYEFIA</sequence>
<name>A0A8H7R3W8_9FUNG</name>
<dbReference type="AlphaFoldDB" id="A0A8H7R3W8"/>
<keyword evidence="3" id="KW-1185">Reference proteome</keyword>
<dbReference type="Proteomes" id="UP000650833">
    <property type="component" value="Unassembled WGS sequence"/>
</dbReference>
<feature type="region of interest" description="Disordered" evidence="1">
    <location>
        <begin position="550"/>
        <end position="594"/>
    </location>
</feature>
<organism evidence="2 3">
    <name type="scientific">Mucor plumbeus</name>
    <dbReference type="NCBI Taxonomy" id="97098"/>
    <lineage>
        <taxon>Eukaryota</taxon>
        <taxon>Fungi</taxon>
        <taxon>Fungi incertae sedis</taxon>
        <taxon>Mucoromycota</taxon>
        <taxon>Mucoromycotina</taxon>
        <taxon>Mucoromycetes</taxon>
        <taxon>Mucorales</taxon>
        <taxon>Mucorineae</taxon>
        <taxon>Mucoraceae</taxon>
        <taxon>Mucor</taxon>
    </lineage>
</organism>
<feature type="region of interest" description="Disordered" evidence="1">
    <location>
        <begin position="39"/>
        <end position="85"/>
    </location>
</feature>
<feature type="compositionally biased region" description="Low complexity" evidence="1">
    <location>
        <begin position="312"/>
        <end position="325"/>
    </location>
</feature>
<feature type="compositionally biased region" description="Acidic residues" evidence="1">
    <location>
        <begin position="402"/>
        <end position="422"/>
    </location>
</feature>
<feature type="compositionally biased region" description="Low complexity" evidence="1">
    <location>
        <begin position="553"/>
        <end position="566"/>
    </location>
</feature>
<evidence type="ECO:0000313" key="2">
    <source>
        <dbReference type="EMBL" id="KAG2202828.1"/>
    </source>
</evidence>
<dbReference type="OrthoDB" id="2279843at2759"/>
<feature type="region of interest" description="Disordered" evidence="1">
    <location>
        <begin position="206"/>
        <end position="236"/>
    </location>
</feature>
<reference evidence="2" key="1">
    <citation type="submission" date="2020-12" db="EMBL/GenBank/DDBJ databases">
        <title>Metabolic potential, ecology and presence of endohyphal bacteria is reflected in genomic diversity of Mucoromycotina.</title>
        <authorList>
            <person name="Muszewska A."/>
            <person name="Okrasinska A."/>
            <person name="Steczkiewicz K."/>
            <person name="Drgas O."/>
            <person name="Orlowska M."/>
            <person name="Perlinska-Lenart U."/>
            <person name="Aleksandrzak-Piekarczyk T."/>
            <person name="Szatraj K."/>
            <person name="Zielenkiewicz U."/>
            <person name="Pilsyk S."/>
            <person name="Malc E."/>
            <person name="Mieczkowski P."/>
            <person name="Kruszewska J.S."/>
            <person name="Biernat P."/>
            <person name="Pawlowska J."/>
        </authorList>
    </citation>
    <scope>NUCLEOTIDE SEQUENCE</scope>
    <source>
        <strain evidence="2">CBS 226.32</strain>
    </source>
</reference>
<feature type="compositionally biased region" description="Basic residues" evidence="1">
    <location>
        <begin position="573"/>
        <end position="582"/>
    </location>
</feature>
<proteinExistence type="predicted"/>
<gene>
    <name evidence="2" type="ORF">INT46_006500</name>
</gene>
<feature type="region of interest" description="Disordered" evidence="1">
    <location>
        <begin position="402"/>
        <end position="428"/>
    </location>
</feature>
<protein>
    <submittedName>
        <fullName evidence="2">Uncharacterized protein</fullName>
    </submittedName>
</protein>
<feature type="region of interest" description="Disordered" evidence="1">
    <location>
        <begin position="152"/>
        <end position="173"/>
    </location>
</feature>
<accession>A0A8H7R3W8</accession>